<evidence type="ECO:0008006" key="10">
    <source>
        <dbReference type="Google" id="ProtNLM"/>
    </source>
</evidence>
<dbReference type="InterPro" id="IPR005017">
    <property type="entry name" value="OMPP1/FadL/TodX"/>
</dbReference>
<dbReference type="GO" id="GO:0009279">
    <property type="term" value="C:cell outer membrane"/>
    <property type="evidence" value="ECO:0007669"/>
    <property type="project" value="UniProtKB-SubCell"/>
</dbReference>
<evidence type="ECO:0000313" key="8">
    <source>
        <dbReference type="EMBL" id="PKK92040.1"/>
    </source>
</evidence>
<dbReference type="Proteomes" id="UP000233256">
    <property type="component" value="Unassembled WGS sequence"/>
</dbReference>
<reference evidence="8 9" key="1">
    <citation type="journal article" date="2017" name="ISME J.">
        <title>Potential for microbial H2 and metal transformations associated with novel bacteria and archaea in deep terrestrial subsurface sediments.</title>
        <authorList>
            <person name="Hernsdorf A.W."/>
            <person name="Amano Y."/>
            <person name="Miyakawa K."/>
            <person name="Ise K."/>
            <person name="Suzuki Y."/>
            <person name="Anantharaman K."/>
            <person name="Probst A."/>
            <person name="Burstein D."/>
            <person name="Thomas B.C."/>
            <person name="Banfield J.F."/>
        </authorList>
    </citation>
    <scope>NUCLEOTIDE SEQUENCE [LARGE SCALE GENOMIC DNA]</scope>
    <source>
        <strain evidence="8">HGW-Wallbacteria-1</strain>
    </source>
</reference>
<organism evidence="8 9">
    <name type="scientific">Candidatus Wallbacteria bacterium HGW-Wallbacteria-1</name>
    <dbReference type="NCBI Taxonomy" id="2013854"/>
    <lineage>
        <taxon>Bacteria</taxon>
        <taxon>Candidatus Walliibacteriota</taxon>
    </lineage>
</organism>
<name>A0A2N1PUN3_9BACT</name>
<comment type="subcellular location">
    <subcellularLocation>
        <location evidence="1">Cell outer membrane</location>
        <topology evidence="1">Multi-pass membrane protein</topology>
    </subcellularLocation>
</comment>
<dbReference type="EMBL" id="PGXC01000001">
    <property type="protein sequence ID" value="PKK92040.1"/>
    <property type="molecule type" value="Genomic_DNA"/>
</dbReference>
<evidence type="ECO:0000256" key="7">
    <source>
        <dbReference type="ARBA" id="ARBA00023237"/>
    </source>
</evidence>
<dbReference type="PANTHER" id="PTHR35093:SF8">
    <property type="entry name" value="OUTER MEMBRANE PROTEIN NMB0088-RELATED"/>
    <property type="match status" value="1"/>
</dbReference>
<dbReference type="Gene3D" id="2.40.160.60">
    <property type="entry name" value="Outer membrane protein transport protein (OMPP1/FadL/TodX)"/>
    <property type="match status" value="1"/>
</dbReference>
<keyword evidence="5" id="KW-0732">Signal</keyword>
<keyword evidence="7" id="KW-0998">Cell outer membrane</keyword>
<evidence type="ECO:0000256" key="2">
    <source>
        <dbReference type="ARBA" id="ARBA00008163"/>
    </source>
</evidence>
<gene>
    <name evidence="8" type="ORF">CVV64_01090</name>
</gene>
<evidence type="ECO:0000256" key="5">
    <source>
        <dbReference type="ARBA" id="ARBA00022729"/>
    </source>
</evidence>
<evidence type="ECO:0000256" key="4">
    <source>
        <dbReference type="ARBA" id="ARBA00022692"/>
    </source>
</evidence>
<protein>
    <recommendedName>
        <fullName evidence="10">Aromatic hydrocarbon degradation protein</fullName>
    </recommendedName>
</protein>
<accession>A0A2N1PUN3</accession>
<proteinExistence type="inferred from homology"/>
<sequence length="436" mass="48104">MVFHLMGVINQKRIFDMTSLRKTFSPLLKLLPALLLPLFSTFLTPAAGSGYLIPEASLRAMGKTSANYVGNDSADAAYYNPAFMDRLSDEGDWELGTLYIKLEGVSFRGTVSGAPASATSLSESKIVPFFHYVAPKRNEKTRFGLSLVAPAGLSKRWNTPFQMASAEEFSLEVIELKPSVSFRVSDRFSLAIGPRVIKSEGVVAITHPTGLYKSYLKGDSVDYGYSIHAAWAASEKVDFGLTWRSRVDLTMSGNARGSLATALGAYNFDTPATVDVVLPAVLDLGFAFRHGRNRWELVFERAMWSAYSSLDFNYNDPIVEKALGASRAKEWDDSTAIRFGLTRNVDEKLTLLAGLTWDGVAVPEKTIGFELPDSDAYAFSIGALYRYRPDMEAGFAYIYDRKKSRTVSGTINTNGIDGTFDGYNIHLLALSLRHHF</sequence>
<dbReference type="PANTHER" id="PTHR35093">
    <property type="entry name" value="OUTER MEMBRANE PROTEIN NMB0088-RELATED"/>
    <property type="match status" value="1"/>
</dbReference>
<evidence type="ECO:0000313" key="9">
    <source>
        <dbReference type="Proteomes" id="UP000233256"/>
    </source>
</evidence>
<evidence type="ECO:0000256" key="6">
    <source>
        <dbReference type="ARBA" id="ARBA00023136"/>
    </source>
</evidence>
<dbReference type="Pfam" id="PF03349">
    <property type="entry name" value="Toluene_X"/>
    <property type="match status" value="1"/>
</dbReference>
<dbReference type="SUPFAM" id="SSF56935">
    <property type="entry name" value="Porins"/>
    <property type="match status" value="1"/>
</dbReference>
<evidence type="ECO:0000256" key="3">
    <source>
        <dbReference type="ARBA" id="ARBA00022452"/>
    </source>
</evidence>
<comment type="similarity">
    <text evidence="2">Belongs to the OmpP1/FadL family.</text>
</comment>
<keyword evidence="4" id="KW-0812">Transmembrane</keyword>
<keyword evidence="6" id="KW-0472">Membrane</keyword>
<evidence type="ECO:0000256" key="1">
    <source>
        <dbReference type="ARBA" id="ARBA00004571"/>
    </source>
</evidence>
<comment type="caution">
    <text evidence="8">The sequence shown here is derived from an EMBL/GenBank/DDBJ whole genome shotgun (WGS) entry which is preliminary data.</text>
</comment>
<keyword evidence="3" id="KW-1134">Transmembrane beta strand</keyword>
<dbReference type="AlphaFoldDB" id="A0A2N1PUN3"/>
<dbReference type="GO" id="GO:0015483">
    <property type="term" value="F:long-chain fatty acid transporting porin activity"/>
    <property type="evidence" value="ECO:0007669"/>
    <property type="project" value="TreeGrafter"/>
</dbReference>